<dbReference type="Proteomes" id="UP000675880">
    <property type="component" value="Unassembled WGS sequence"/>
</dbReference>
<dbReference type="Gene3D" id="2.60.40.420">
    <property type="entry name" value="Cupredoxins - blue copper proteins"/>
    <property type="match status" value="1"/>
</dbReference>
<dbReference type="RefSeq" id="WP_213040934.1">
    <property type="nucleotide sequence ID" value="NZ_CAJNBJ010000001.1"/>
</dbReference>
<evidence type="ECO:0000313" key="2">
    <source>
        <dbReference type="Proteomes" id="UP000675880"/>
    </source>
</evidence>
<gene>
    <name evidence="1" type="ORF">NSPZN2_11155</name>
</gene>
<dbReference type="PROSITE" id="PS51257">
    <property type="entry name" value="PROKAR_LIPOPROTEIN"/>
    <property type="match status" value="1"/>
</dbReference>
<comment type="caution">
    <text evidence="1">The sequence shown here is derived from an EMBL/GenBank/DDBJ whole genome shotgun (WGS) entry which is preliminary data.</text>
</comment>
<dbReference type="InterPro" id="IPR008972">
    <property type="entry name" value="Cupredoxin"/>
</dbReference>
<keyword evidence="2" id="KW-1185">Reference proteome</keyword>
<evidence type="ECO:0000313" key="1">
    <source>
        <dbReference type="EMBL" id="CAE6709743.1"/>
    </source>
</evidence>
<dbReference type="EMBL" id="CAJNBJ010000001">
    <property type="protein sequence ID" value="CAE6709743.1"/>
    <property type="molecule type" value="Genomic_DNA"/>
</dbReference>
<protein>
    <recommendedName>
        <fullName evidence="3">Lipoprotein</fullName>
    </recommendedName>
</protein>
<organism evidence="1 2">
    <name type="scientific">Nitrospira defluvii</name>
    <dbReference type="NCBI Taxonomy" id="330214"/>
    <lineage>
        <taxon>Bacteria</taxon>
        <taxon>Pseudomonadati</taxon>
        <taxon>Nitrospirota</taxon>
        <taxon>Nitrospiria</taxon>
        <taxon>Nitrospirales</taxon>
        <taxon>Nitrospiraceae</taxon>
        <taxon>Nitrospira</taxon>
    </lineage>
</organism>
<name>A0ABN7KS91_9BACT</name>
<evidence type="ECO:0008006" key="3">
    <source>
        <dbReference type="Google" id="ProtNLM"/>
    </source>
</evidence>
<sequence>MWRSGVALAGIMLATGCAGLPPTTRTAVIHEIKMETHLAPAELTVHVGDEVRWANHRTLAALIDIPGLKSEMLSCQRGFTNLFGSPRELTELAPNESASLCFDRPIVISYNARMRSAAPGGMQIEAGTIRVVAPAQ</sequence>
<proteinExistence type="predicted"/>
<reference evidence="1 2" key="1">
    <citation type="submission" date="2021-02" db="EMBL/GenBank/DDBJ databases">
        <authorList>
            <person name="Han P."/>
        </authorList>
    </citation>
    <scope>NUCLEOTIDE SEQUENCE [LARGE SCALE GENOMIC DNA]</scope>
    <source>
        <strain evidence="1">Candidatus Nitrospira sp. ZN2</strain>
    </source>
</reference>
<accession>A0ABN7KS91</accession>